<proteinExistence type="predicted"/>
<reference evidence="2" key="2">
    <citation type="submission" date="2015-01" db="EMBL/GenBank/DDBJ databases">
        <title>Evolutionary Origins and Diversification of the Mycorrhizal Mutualists.</title>
        <authorList>
            <consortium name="DOE Joint Genome Institute"/>
            <consortium name="Mycorrhizal Genomics Consortium"/>
            <person name="Kohler A."/>
            <person name="Kuo A."/>
            <person name="Nagy L.G."/>
            <person name="Floudas D."/>
            <person name="Copeland A."/>
            <person name="Barry K.W."/>
            <person name="Cichocki N."/>
            <person name="Veneault-Fourrey C."/>
            <person name="LaButti K."/>
            <person name="Lindquist E.A."/>
            <person name="Lipzen A."/>
            <person name="Lundell T."/>
            <person name="Morin E."/>
            <person name="Murat C."/>
            <person name="Riley R."/>
            <person name="Ohm R."/>
            <person name="Sun H."/>
            <person name="Tunlid A."/>
            <person name="Henrissat B."/>
            <person name="Grigoriev I.V."/>
            <person name="Hibbett D.S."/>
            <person name="Martin F."/>
        </authorList>
    </citation>
    <scope>NUCLEOTIDE SEQUENCE [LARGE SCALE GENOMIC DNA]</scope>
    <source>
        <strain evidence="2">UH-Slu-Lm8-n1</strain>
    </source>
</reference>
<organism evidence="1 2">
    <name type="scientific">Suillus luteus UH-Slu-Lm8-n1</name>
    <dbReference type="NCBI Taxonomy" id="930992"/>
    <lineage>
        <taxon>Eukaryota</taxon>
        <taxon>Fungi</taxon>
        <taxon>Dikarya</taxon>
        <taxon>Basidiomycota</taxon>
        <taxon>Agaricomycotina</taxon>
        <taxon>Agaricomycetes</taxon>
        <taxon>Agaricomycetidae</taxon>
        <taxon>Boletales</taxon>
        <taxon>Suillineae</taxon>
        <taxon>Suillaceae</taxon>
        <taxon>Suillus</taxon>
    </lineage>
</organism>
<evidence type="ECO:0000313" key="1">
    <source>
        <dbReference type="EMBL" id="KIK35527.1"/>
    </source>
</evidence>
<accession>A0A0D0AMV9</accession>
<gene>
    <name evidence="1" type="ORF">CY34DRAFT_569486</name>
</gene>
<sequence>MAGSNLILLLSVSSMERDTGCDSLGCSANLHSNFLSIDITVNNYWLRALPSTAGSTFNGGLTPPSYDREMHQLQTQLHPTRVAPCQATLCSSSDSHIDWHLNAWGRTSSS</sequence>
<dbReference type="AlphaFoldDB" id="A0A0D0AMV9"/>
<reference evidence="1 2" key="1">
    <citation type="submission" date="2014-04" db="EMBL/GenBank/DDBJ databases">
        <authorList>
            <consortium name="DOE Joint Genome Institute"/>
            <person name="Kuo A."/>
            <person name="Ruytinx J."/>
            <person name="Rineau F."/>
            <person name="Colpaert J."/>
            <person name="Kohler A."/>
            <person name="Nagy L.G."/>
            <person name="Floudas D."/>
            <person name="Copeland A."/>
            <person name="Barry K.W."/>
            <person name="Cichocki N."/>
            <person name="Veneault-Fourrey C."/>
            <person name="LaButti K."/>
            <person name="Lindquist E.A."/>
            <person name="Lipzen A."/>
            <person name="Lundell T."/>
            <person name="Morin E."/>
            <person name="Murat C."/>
            <person name="Sun H."/>
            <person name="Tunlid A."/>
            <person name="Henrissat B."/>
            <person name="Grigoriev I.V."/>
            <person name="Hibbett D.S."/>
            <person name="Martin F."/>
            <person name="Nordberg H.P."/>
            <person name="Cantor M.N."/>
            <person name="Hua S.X."/>
        </authorList>
    </citation>
    <scope>NUCLEOTIDE SEQUENCE [LARGE SCALE GENOMIC DNA]</scope>
    <source>
        <strain evidence="1 2">UH-Slu-Lm8-n1</strain>
    </source>
</reference>
<dbReference type="EMBL" id="KN835614">
    <property type="protein sequence ID" value="KIK35527.1"/>
    <property type="molecule type" value="Genomic_DNA"/>
</dbReference>
<keyword evidence="2" id="KW-1185">Reference proteome</keyword>
<dbReference type="InParanoid" id="A0A0D0AMV9"/>
<evidence type="ECO:0000313" key="2">
    <source>
        <dbReference type="Proteomes" id="UP000054485"/>
    </source>
</evidence>
<protein>
    <submittedName>
        <fullName evidence="1">Unplaced genomic scaffold CY34scaffold_483, whole genome shotgun sequence</fullName>
    </submittedName>
</protein>
<name>A0A0D0AMV9_9AGAM</name>
<dbReference type="Proteomes" id="UP000054485">
    <property type="component" value="Unassembled WGS sequence"/>
</dbReference>
<dbReference type="HOGENOM" id="CLU_2172752_0_0_1"/>